<dbReference type="GO" id="GO:0070131">
    <property type="term" value="P:positive regulation of mitochondrial translation"/>
    <property type="evidence" value="ECO:0007669"/>
    <property type="project" value="TreeGrafter"/>
</dbReference>
<evidence type="ECO:0000256" key="6">
    <source>
        <dbReference type="ARBA" id="ARBA00022679"/>
    </source>
</evidence>
<comment type="catalytic activity">
    <reaction evidence="19">
        <text>an adenosine in mRNA + S-adenosyl-L-methionine = an N(1)-methyladenosine in mRNA + S-adenosyl-L-homocysteine + H(+)</text>
        <dbReference type="Rhea" id="RHEA:55392"/>
        <dbReference type="Rhea" id="RHEA-COMP:12414"/>
        <dbReference type="Rhea" id="RHEA-COMP:12415"/>
        <dbReference type="ChEBI" id="CHEBI:15378"/>
        <dbReference type="ChEBI" id="CHEBI:57856"/>
        <dbReference type="ChEBI" id="CHEBI:59789"/>
        <dbReference type="ChEBI" id="CHEBI:74411"/>
        <dbReference type="ChEBI" id="CHEBI:74491"/>
    </reaction>
</comment>
<dbReference type="GO" id="GO:0005739">
    <property type="term" value="C:mitochondrion"/>
    <property type="evidence" value="ECO:0007669"/>
    <property type="project" value="UniProtKB-SubCell"/>
</dbReference>
<organism evidence="24">
    <name type="scientific">Alligator sinensis</name>
    <name type="common">Chinese alligator</name>
    <dbReference type="NCBI Taxonomy" id="38654"/>
    <lineage>
        <taxon>Eukaryota</taxon>
        <taxon>Metazoa</taxon>
        <taxon>Chordata</taxon>
        <taxon>Craniata</taxon>
        <taxon>Vertebrata</taxon>
        <taxon>Euteleostomi</taxon>
        <taxon>Archelosauria</taxon>
        <taxon>Archosauria</taxon>
        <taxon>Crocodylia</taxon>
        <taxon>Alligatoridae</taxon>
        <taxon>Alligatorinae</taxon>
        <taxon>Alligator</taxon>
    </lineage>
</organism>
<evidence type="ECO:0000313" key="24">
    <source>
        <dbReference type="RefSeq" id="XP_006033096.1"/>
    </source>
</evidence>
<dbReference type="RefSeq" id="XP_006033095.1">
    <property type="nucleotide sequence ID" value="XM_006033033.2"/>
</dbReference>
<evidence type="ECO:0000256" key="4">
    <source>
        <dbReference type="ARBA" id="ARBA00014681"/>
    </source>
</evidence>
<dbReference type="GeneID" id="102373421"/>
<evidence type="ECO:0000256" key="5">
    <source>
        <dbReference type="ARBA" id="ARBA00022603"/>
    </source>
</evidence>
<dbReference type="InterPro" id="IPR028564">
    <property type="entry name" value="MT_TRM10-typ"/>
</dbReference>
<dbReference type="GO" id="GO:0097745">
    <property type="term" value="P:mitochondrial tRNA 5'-end processing"/>
    <property type="evidence" value="ECO:0007669"/>
    <property type="project" value="TreeGrafter"/>
</dbReference>
<dbReference type="EC" id="2.1.1.221" evidence="3"/>
<evidence type="ECO:0000256" key="17">
    <source>
        <dbReference type="ARBA" id="ARBA00048278"/>
    </source>
</evidence>
<dbReference type="eggNOG" id="KOG2967">
    <property type="taxonomic scope" value="Eukaryota"/>
</dbReference>
<evidence type="ECO:0000259" key="21">
    <source>
        <dbReference type="PROSITE" id="PS51675"/>
    </source>
</evidence>
<evidence type="ECO:0000256" key="18">
    <source>
        <dbReference type="ARBA" id="ARBA00048434"/>
    </source>
</evidence>
<sequence length="395" mass="46253">MSIFNMLLRNVVRRSVFPFAMKERRKNGFFLTSFYKTFPRRTLNLSSYLKDAEPNPSQKLNLDEWKNVMQSRRQEEICEPTSKCEEDSTLTAMREFVEMRRLAGRLVPENITEEELKTLMELPTKSSRLKYLKFLAKRERKINAKKAKQEKKNQEQEELLGSVEKRDTDELKNTFLKRLHSNTLENLHSWRAANAMIFGQPLVFDMVYENCMSHTELGNAVDQMMECEGFNRKSVDPFHLHYCNLSVDGPYHKGFSKRYGEAWDKLLVTVTEQCYTNLFPRDRLIYLTPDSRKIMTTFEHDKIYIIGSLVDKAGQPGTSLARAKRLNLATAKLPLDKYLRWTLGKKSLTLNQMLCILLTLKETGDWKEALQFVPQRYHDGFVDVDLLSRLNDAKF</sequence>
<evidence type="ECO:0000256" key="11">
    <source>
        <dbReference type="ARBA" id="ARBA00023128"/>
    </source>
</evidence>
<evidence type="ECO:0000256" key="7">
    <source>
        <dbReference type="ARBA" id="ARBA00022691"/>
    </source>
</evidence>
<dbReference type="AlphaFoldDB" id="A0A1U7S1I8"/>
<dbReference type="GO" id="GO:0052905">
    <property type="term" value="F:tRNA (guanosine(9)-N1)-methyltransferase activity"/>
    <property type="evidence" value="ECO:0007669"/>
    <property type="project" value="UniProtKB-EC"/>
</dbReference>
<keyword evidence="6" id="KW-0808">Transferase</keyword>
<dbReference type="Proteomes" id="UP000189705">
    <property type="component" value="Unplaced"/>
</dbReference>
<dbReference type="PANTHER" id="PTHR13563">
    <property type="entry name" value="TRNA (GUANINE-9-) METHYLTRANSFERASE"/>
    <property type="match status" value="1"/>
</dbReference>
<keyword evidence="11" id="KW-0496">Mitochondrion</keyword>
<dbReference type="GO" id="GO:0005654">
    <property type="term" value="C:nucleoplasm"/>
    <property type="evidence" value="ECO:0007669"/>
    <property type="project" value="TreeGrafter"/>
</dbReference>
<dbReference type="GO" id="GO:0160106">
    <property type="term" value="F:tRNA (adenine(9)-N1)-methyltransferase activity"/>
    <property type="evidence" value="ECO:0007669"/>
    <property type="project" value="UniProtKB-EC"/>
</dbReference>
<dbReference type="PANTHER" id="PTHR13563:SF5">
    <property type="entry name" value="TRNA METHYLTRANSFERASE 10 HOMOLOG C"/>
    <property type="match status" value="1"/>
</dbReference>
<dbReference type="RefSeq" id="XP_006033096.1">
    <property type="nucleotide sequence ID" value="XM_006033034.3"/>
</dbReference>
<keyword evidence="22" id="KW-1185">Reference proteome</keyword>
<dbReference type="PROSITE" id="PS51675">
    <property type="entry name" value="SAM_MT_TRM10"/>
    <property type="match status" value="1"/>
</dbReference>
<dbReference type="InterPro" id="IPR025812">
    <property type="entry name" value="Trm10_C_MTase_dom"/>
</dbReference>
<evidence type="ECO:0000256" key="15">
    <source>
        <dbReference type="ARBA" id="ARBA00031759"/>
    </source>
</evidence>
<evidence type="ECO:0000256" key="1">
    <source>
        <dbReference type="ARBA" id="ARBA00004173"/>
    </source>
</evidence>
<dbReference type="InterPro" id="IPR007356">
    <property type="entry name" value="tRNA_m1G_MeTrfase_euk"/>
</dbReference>
<evidence type="ECO:0000256" key="13">
    <source>
        <dbReference type="ARBA" id="ARBA00029803"/>
    </source>
</evidence>
<feature type="coiled-coil region" evidence="20">
    <location>
        <begin position="135"/>
        <end position="166"/>
    </location>
</feature>
<comment type="catalytic activity">
    <reaction evidence="18">
        <text>guanosine(9) in tRNA + S-adenosyl-L-methionine = N(1)-methylguanosine(9) in tRNA + S-adenosyl-L-homocysteine + H(+)</text>
        <dbReference type="Rhea" id="RHEA:43156"/>
        <dbReference type="Rhea" id="RHEA-COMP:10367"/>
        <dbReference type="Rhea" id="RHEA-COMP:10368"/>
        <dbReference type="ChEBI" id="CHEBI:15378"/>
        <dbReference type="ChEBI" id="CHEBI:57856"/>
        <dbReference type="ChEBI" id="CHEBI:59789"/>
        <dbReference type="ChEBI" id="CHEBI:73542"/>
        <dbReference type="ChEBI" id="CHEBI:74269"/>
        <dbReference type="EC" id="2.1.1.221"/>
    </reaction>
</comment>
<dbReference type="InterPro" id="IPR038459">
    <property type="entry name" value="MT_TRM10-typ_sf"/>
</dbReference>
<comment type="subcellular location">
    <subcellularLocation>
        <location evidence="1">Mitochondrion</location>
    </subcellularLocation>
</comment>
<evidence type="ECO:0000256" key="14">
    <source>
        <dbReference type="ARBA" id="ARBA00030623"/>
    </source>
</evidence>
<evidence type="ECO:0000256" key="12">
    <source>
        <dbReference type="ARBA" id="ARBA00029727"/>
    </source>
</evidence>
<dbReference type="KEGG" id="asn:102373421"/>
<keyword evidence="8" id="KW-0819">tRNA processing</keyword>
<proteinExistence type="predicted"/>
<evidence type="ECO:0000256" key="10">
    <source>
        <dbReference type="ARBA" id="ARBA00023054"/>
    </source>
</evidence>
<dbReference type="FunFam" id="3.40.1280.30:FF:000003">
    <property type="entry name" value="tRNA methyltransferase 10C, mitochondrial RNase P subunit"/>
    <property type="match status" value="1"/>
</dbReference>
<keyword evidence="10 20" id="KW-0175">Coiled coil</keyword>
<evidence type="ECO:0000256" key="16">
    <source>
        <dbReference type="ARBA" id="ARBA00033019"/>
    </source>
</evidence>
<accession>A0A1U7S1I8</accession>
<dbReference type="GO" id="GO:0000049">
    <property type="term" value="F:tRNA binding"/>
    <property type="evidence" value="ECO:0007669"/>
    <property type="project" value="TreeGrafter"/>
</dbReference>
<dbReference type="EC" id="2.1.1.218" evidence="2"/>
<dbReference type="CDD" id="cd18102">
    <property type="entry name" value="Trm10_MRRP1"/>
    <property type="match status" value="1"/>
</dbReference>
<keyword evidence="7" id="KW-0949">S-adenosyl-L-methionine</keyword>
<evidence type="ECO:0000256" key="3">
    <source>
        <dbReference type="ARBA" id="ARBA00012797"/>
    </source>
</evidence>
<comment type="catalytic activity">
    <reaction evidence="17">
        <text>adenosine(9) in tRNA + S-adenosyl-L-methionine = N(1)-methyladenosine(9) in tRNA + S-adenosyl-L-homocysteine + H(+)</text>
        <dbReference type="Rhea" id="RHEA:43148"/>
        <dbReference type="Rhea" id="RHEA-COMP:10363"/>
        <dbReference type="Rhea" id="RHEA-COMP:10364"/>
        <dbReference type="ChEBI" id="CHEBI:15378"/>
        <dbReference type="ChEBI" id="CHEBI:57856"/>
        <dbReference type="ChEBI" id="CHEBI:59789"/>
        <dbReference type="ChEBI" id="CHEBI:74411"/>
        <dbReference type="ChEBI" id="CHEBI:74491"/>
        <dbReference type="EC" id="2.1.1.218"/>
    </reaction>
</comment>
<evidence type="ECO:0000256" key="19">
    <source>
        <dbReference type="ARBA" id="ARBA00048481"/>
    </source>
</evidence>
<evidence type="ECO:0000256" key="20">
    <source>
        <dbReference type="SAM" id="Coils"/>
    </source>
</evidence>
<dbReference type="STRING" id="38654.A0A1U7S1I8"/>
<name>A0A1U7S1I8_ALLSI</name>
<reference evidence="23 24" key="1">
    <citation type="submission" date="2022-04" db="UniProtKB">
        <authorList>
            <consortium name="RefSeq"/>
        </authorList>
    </citation>
    <scope>IDENTIFICATION</scope>
</reference>
<feature type="domain" description="SAM-dependent MTase TRM10-type" evidence="21">
    <location>
        <begin position="188"/>
        <end position="380"/>
    </location>
</feature>
<evidence type="ECO:0000256" key="2">
    <source>
        <dbReference type="ARBA" id="ARBA00012794"/>
    </source>
</evidence>
<gene>
    <name evidence="23 24 25" type="primary">TRMT10C</name>
</gene>
<protein>
    <recommendedName>
        <fullName evidence="4">tRNA methyltransferase 10 homolog C</fullName>
        <ecNumber evidence="2">2.1.1.218</ecNumber>
        <ecNumber evidence="3">2.1.1.221</ecNumber>
    </recommendedName>
    <alternativeName>
        <fullName evidence="14">Mitochondrial ribonuclease P protein 1</fullName>
    </alternativeName>
    <alternativeName>
        <fullName evidence="13">RNA (guanine-9-)-methyltransferase domain-containing protein 1</fullName>
    </alternativeName>
    <alternativeName>
        <fullName evidence="15">mRNA methyladenosine-N(1)-methyltransferase</fullName>
    </alternativeName>
    <alternativeName>
        <fullName evidence="16">tRNA (adenine(9)-N(1))-methyltransferase</fullName>
    </alternativeName>
    <alternativeName>
        <fullName evidence="12">tRNA (guanine(9)-N(1))-methyltransferase</fullName>
    </alternativeName>
</protein>
<dbReference type="Gene3D" id="3.40.1280.30">
    <property type="match status" value="1"/>
</dbReference>
<dbReference type="GO" id="GO:0032259">
    <property type="term" value="P:methylation"/>
    <property type="evidence" value="ECO:0007669"/>
    <property type="project" value="UniProtKB-KW"/>
</dbReference>
<keyword evidence="5 23" id="KW-0489">Methyltransferase</keyword>
<dbReference type="RefSeq" id="XP_025070586.1">
    <property type="nucleotide sequence ID" value="XM_025214801.1"/>
</dbReference>
<evidence type="ECO:0000313" key="23">
    <source>
        <dbReference type="RefSeq" id="XP_006033095.1"/>
    </source>
</evidence>
<evidence type="ECO:0000313" key="25">
    <source>
        <dbReference type="RefSeq" id="XP_025070586.1"/>
    </source>
</evidence>
<keyword evidence="9" id="KW-0809">Transit peptide</keyword>
<evidence type="ECO:0000256" key="9">
    <source>
        <dbReference type="ARBA" id="ARBA00022946"/>
    </source>
</evidence>
<dbReference type="CTD" id="54931"/>
<evidence type="ECO:0000313" key="22">
    <source>
        <dbReference type="Proteomes" id="UP000189705"/>
    </source>
</evidence>
<evidence type="ECO:0000256" key="8">
    <source>
        <dbReference type="ARBA" id="ARBA00022694"/>
    </source>
</evidence>